<reference evidence="4 5" key="1">
    <citation type="journal article" date="2019" name="Syst. Appl. Microbiol.">
        <title>Polyphasic characterization of two novel Lactobacillus spp. isolated from blown salami packages: Description of Lactobacillus halodurans sp. nov. and Lactobacillus salsicarnum sp. nov.</title>
        <authorList>
            <person name="Schuster J.A."/>
            <person name="Klingl A."/>
            <person name="Vogel R.F."/>
            <person name="Ehrmann M.A."/>
        </authorList>
    </citation>
    <scope>NUCLEOTIDE SEQUENCE [LARGE SCALE GENOMIC DNA]</scope>
    <source>
        <strain evidence="4 5">TMW 1.2118</strain>
    </source>
</reference>
<dbReference type="PANTHER" id="PTHR30508:SF1">
    <property type="entry name" value="UPF0051 PROTEIN ABCI8, CHLOROPLASTIC-RELATED"/>
    <property type="match status" value="1"/>
</dbReference>
<evidence type="ECO:0000313" key="5">
    <source>
        <dbReference type="Proteomes" id="UP000380386"/>
    </source>
</evidence>
<dbReference type="InterPro" id="IPR037284">
    <property type="entry name" value="SUF_FeS_clus_asmbl_SufBD_sf"/>
</dbReference>
<evidence type="ECO:0000259" key="3">
    <source>
        <dbReference type="Pfam" id="PF19295"/>
    </source>
</evidence>
<dbReference type="NCBIfam" id="TIGR01981">
    <property type="entry name" value="sufD"/>
    <property type="match status" value="1"/>
</dbReference>
<gene>
    <name evidence="4" type="primary">sufD</name>
    <name evidence="4" type="ORF">FHL02_04650</name>
</gene>
<sequence length="429" mass="47745">MRPSLKENYLDQVVDFANKNEEPNWFSELRQDALNKSADLALPQYEKINYRSWRLDRPKAPFAEDKNISDVTLPETDNLLVQNGGTTVVSKLSDKLADKGVIFTDIWTALKEYPDLVQKYFLNTTINVDSNKLIALNLALMNGGSFLYIPKNLKVEEAIQAIYIQNGDEKKDYNHHVLVVADEGSEVTYLENYLSNGNKETNIANIVVEVVALDNSNVHFSALDQFGSNVSTYLNRHGYVGNDARLDWAIGSMNDGHVVGDFGTELRGEGSHTEAKVVAITTSDQVQGIDTKVTNYGKHSIGHILQHGVILQSSTLTFNGVGHIVKGARGSDSQQESRVLMLSRKARGDADPILLIDENDVTAGHAASVGRVNEDQMYYLMSRGIDEKTAQRLVIRGFLSSVITEIPEKEVRDRMTAMIERKLVNGQQK</sequence>
<dbReference type="Pfam" id="PF01458">
    <property type="entry name" value="SUFBD_core"/>
    <property type="match status" value="1"/>
</dbReference>
<evidence type="ECO:0000259" key="2">
    <source>
        <dbReference type="Pfam" id="PF01458"/>
    </source>
</evidence>
<dbReference type="Pfam" id="PF19295">
    <property type="entry name" value="SufBD_N"/>
    <property type="match status" value="1"/>
</dbReference>
<dbReference type="RefSeq" id="WP_153382703.1">
    <property type="nucleotide sequence ID" value="NZ_VDFM01000003.1"/>
</dbReference>
<dbReference type="InterPro" id="IPR011542">
    <property type="entry name" value="SUF_FeS_clus_asmbl_SufD"/>
</dbReference>
<proteinExistence type="inferred from homology"/>
<protein>
    <submittedName>
        <fullName evidence="4">Fe-S cluster assembly protein SufD</fullName>
    </submittedName>
</protein>
<dbReference type="InterPro" id="IPR000825">
    <property type="entry name" value="SUF_FeS_clus_asmbl_SufBD_core"/>
</dbReference>
<feature type="domain" description="SUF system FeS cluster assembly SufBD N-terminal" evidence="3">
    <location>
        <begin position="70"/>
        <end position="160"/>
    </location>
</feature>
<dbReference type="SUPFAM" id="SSF101960">
    <property type="entry name" value="Stabilizer of iron transporter SufD"/>
    <property type="match status" value="1"/>
</dbReference>
<dbReference type="InterPro" id="IPR055346">
    <property type="entry name" value="Fe-S_cluster_assembly_SufBD"/>
</dbReference>
<organism evidence="4 5">
    <name type="scientific">Companilactobacillus mishanensis</name>
    <dbReference type="NCBI Taxonomy" id="2486008"/>
    <lineage>
        <taxon>Bacteria</taxon>
        <taxon>Bacillati</taxon>
        <taxon>Bacillota</taxon>
        <taxon>Bacilli</taxon>
        <taxon>Lactobacillales</taxon>
        <taxon>Lactobacillaceae</taxon>
        <taxon>Companilactobacillus</taxon>
    </lineage>
</organism>
<dbReference type="PANTHER" id="PTHR30508">
    <property type="entry name" value="FES CLUSTER ASSEMBLY PROTEIN SUF"/>
    <property type="match status" value="1"/>
</dbReference>
<accession>A0A5P0ZH45</accession>
<name>A0A5P0ZH45_9LACO</name>
<dbReference type="GO" id="GO:0016226">
    <property type="term" value="P:iron-sulfur cluster assembly"/>
    <property type="evidence" value="ECO:0007669"/>
    <property type="project" value="InterPro"/>
</dbReference>
<dbReference type="InterPro" id="IPR045595">
    <property type="entry name" value="SufBD_N"/>
</dbReference>
<dbReference type="Proteomes" id="UP000380386">
    <property type="component" value="Unassembled WGS sequence"/>
</dbReference>
<comment type="caution">
    <text evidence="4">The sequence shown here is derived from an EMBL/GenBank/DDBJ whole genome shotgun (WGS) entry which is preliminary data.</text>
</comment>
<feature type="domain" description="SUF system FeS cluster assembly SufBD core" evidence="2">
    <location>
        <begin position="165"/>
        <end position="398"/>
    </location>
</feature>
<evidence type="ECO:0000313" key="4">
    <source>
        <dbReference type="EMBL" id="MQS52308.1"/>
    </source>
</evidence>
<comment type="similarity">
    <text evidence="1">Belongs to the iron-sulfur cluster assembly SufBD family.</text>
</comment>
<dbReference type="AlphaFoldDB" id="A0A5P0ZH45"/>
<evidence type="ECO:0000256" key="1">
    <source>
        <dbReference type="ARBA" id="ARBA00043967"/>
    </source>
</evidence>
<dbReference type="OrthoDB" id="9803529at2"/>
<dbReference type="EMBL" id="VDFM01000003">
    <property type="protein sequence ID" value="MQS52308.1"/>
    <property type="molecule type" value="Genomic_DNA"/>
</dbReference>